<accession>A0A1R3XK30</accession>
<dbReference type="PROSITE" id="PS51257">
    <property type="entry name" value="PROKAR_LIPOPROTEIN"/>
    <property type="match status" value="1"/>
</dbReference>
<proteinExistence type="predicted"/>
<evidence type="ECO:0000256" key="1">
    <source>
        <dbReference type="SAM" id="MobiDB-lite"/>
    </source>
</evidence>
<dbReference type="EMBL" id="FTPR01000004">
    <property type="protein sequence ID" value="SIT92043.1"/>
    <property type="molecule type" value="Genomic_DNA"/>
</dbReference>
<dbReference type="RefSeq" id="WP_076661136.1">
    <property type="nucleotide sequence ID" value="NZ_FTPR01000004.1"/>
</dbReference>
<reference evidence="3" key="1">
    <citation type="submission" date="2017-01" db="EMBL/GenBank/DDBJ databases">
        <authorList>
            <person name="Varghese N."/>
            <person name="Submissions S."/>
        </authorList>
    </citation>
    <scope>NUCLEOTIDE SEQUENCE [LARGE SCALE GENOMIC DNA]</scope>
    <source>
        <strain evidence="3">DSM 29591</strain>
    </source>
</reference>
<sequence length="122" mass="12693">MTKFNLFTGVGVGAMIVLGACAPRPEPVAMVIYAEPTFDKLGNPSCRPGNVPIGGVYTEDLPLCDVLNNGQTAGVVPRIAQDVDSDGVGVIVDPVDPDDPNGGNQNQNQNQNQNENQSQSGA</sequence>
<name>A0A1R3XK30_9RHOB</name>
<dbReference type="AlphaFoldDB" id="A0A1R3XK30"/>
<feature type="region of interest" description="Disordered" evidence="1">
    <location>
        <begin position="86"/>
        <end position="122"/>
    </location>
</feature>
<evidence type="ECO:0000313" key="3">
    <source>
        <dbReference type="Proteomes" id="UP000186997"/>
    </source>
</evidence>
<organism evidence="2 3">
    <name type="scientific">Yoonia rosea</name>
    <dbReference type="NCBI Taxonomy" id="287098"/>
    <lineage>
        <taxon>Bacteria</taxon>
        <taxon>Pseudomonadati</taxon>
        <taxon>Pseudomonadota</taxon>
        <taxon>Alphaproteobacteria</taxon>
        <taxon>Rhodobacterales</taxon>
        <taxon>Paracoccaceae</taxon>
        <taxon>Yoonia</taxon>
    </lineage>
</organism>
<evidence type="ECO:0000313" key="2">
    <source>
        <dbReference type="EMBL" id="SIT92043.1"/>
    </source>
</evidence>
<dbReference type="STRING" id="287098.SAMN05421665_3551"/>
<protein>
    <submittedName>
        <fullName evidence="2">Uncharacterized protein</fullName>
    </submittedName>
</protein>
<dbReference type="OrthoDB" id="7871094at2"/>
<dbReference type="Proteomes" id="UP000186997">
    <property type="component" value="Unassembled WGS sequence"/>
</dbReference>
<gene>
    <name evidence="2" type="ORF">SAMN05421665_3551</name>
</gene>
<keyword evidence="3" id="KW-1185">Reference proteome</keyword>